<proteinExistence type="predicted"/>
<evidence type="ECO:0000313" key="1">
    <source>
        <dbReference type="EMBL" id="KAJ1353509.1"/>
    </source>
</evidence>
<name>A0AAD5MTJ6_PARTN</name>
<protein>
    <submittedName>
        <fullName evidence="1">Uncharacterized protein</fullName>
    </submittedName>
</protein>
<keyword evidence="2" id="KW-1185">Reference proteome</keyword>
<dbReference type="Proteomes" id="UP001196413">
    <property type="component" value="Unassembled WGS sequence"/>
</dbReference>
<gene>
    <name evidence="1" type="ORF">KIN20_010150</name>
</gene>
<dbReference type="AlphaFoldDB" id="A0AAD5MTJ6"/>
<dbReference type="EMBL" id="JAHQIW010001734">
    <property type="protein sequence ID" value="KAJ1353509.1"/>
    <property type="molecule type" value="Genomic_DNA"/>
</dbReference>
<sequence>MDKIQSQNSFSGNLDTRNFTEYELKLKFTMISLQRSLSGFSGLAQEMHNLPKIDVKCAREVVLVEECQCRSTFRVHKDEETMLKMCKNCMETIRAKMSVVDKLREELEVDMIVGTDRLDDLTRRLKRQLITITRMHMTVNDIVWRHPFIEKEDSTEATERLSKLFDIDLDAEAKMKDLLKVMADLEDQQKLNQSVFYRIHLCTRSLVDWIVHRIVMFVRWCRGLCYTAIQIAQSSSPTIQSERHNEELDVPFVPNKS</sequence>
<organism evidence="1 2">
    <name type="scientific">Parelaphostrongylus tenuis</name>
    <name type="common">Meningeal worm</name>
    <dbReference type="NCBI Taxonomy" id="148309"/>
    <lineage>
        <taxon>Eukaryota</taxon>
        <taxon>Metazoa</taxon>
        <taxon>Ecdysozoa</taxon>
        <taxon>Nematoda</taxon>
        <taxon>Chromadorea</taxon>
        <taxon>Rhabditida</taxon>
        <taxon>Rhabditina</taxon>
        <taxon>Rhabditomorpha</taxon>
        <taxon>Strongyloidea</taxon>
        <taxon>Metastrongylidae</taxon>
        <taxon>Parelaphostrongylus</taxon>
    </lineage>
</organism>
<accession>A0AAD5MTJ6</accession>
<evidence type="ECO:0000313" key="2">
    <source>
        <dbReference type="Proteomes" id="UP001196413"/>
    </source>
</evidence>
<reference evidence="1" key="1">
    <citation type="submission" date="2021-06" db="EMBL/GenBank/DDBJ databases">
        <title>Parelaphostrongylus tenuis whole genome reference sequence.</title>
        <authorList>
            <person name="Garwood T.J."/>
            <person name="Larsen P.A."/>
            <person name="Fountain-Jones N.M."/>
            <person name="Garbe J.R."/>
            <person name="Macchietto M.G."/>
            <person name="Kania S.A."/>
            <person name="Gerhold R.W."/>
            <person name="Richards J.E."/>
            <person name="Wolf T.M."/>
        </authorList>
    </citation>
    <scope>NUCLEOTIDE SEQUENCE</scope>
    <source>
        <strain evidence="1">MNPRO001-30</strain>
        <tissue evidence="1">Meninges</tissue>
    </source>
</reference>
<comment type="caution">
    <text evidence="1">The sequence shown here is derived from an EMBL/GenBank/DDBJ whole genome shotgun (WGS) entry which is preliminary data.</text>
</comment>